<name>A0A2T0S6W5_9PSEU</name>
<keyword evidence="4" id="KW-0808">Transferase</keyword>
<dbReference type="GO" id="GO:0046983">
    <property type="term" value="F:protein dimerization activity"/>
    <property type="evidence" value="ECO:0007669"/>
    <property type="project" value="InterPro"/>
</dbReference>
<dbReference type="AlphaFoldDB" id="A0A2T0S6W5"/>
<dbReference type="Proteomes" id="UP000239494">
    <property type="component" value="Unassembled WGS sequence"/>
</dbReference>
<evidence type="ECO:0000256" key="8">
    <source>
        <dbReference type="ARBA" id="ARBA00023012"/>
    </source>
</evidence>
<dbReference type="RefSeq" id="WP_106196939.1">
    <property type="nucleotide sequence ID" value="NZ_PVTF01000026.1"/>
</dbReference>
<reference evidence="12 13" key="1">
    <citation type="submission" date="2018-03" db="EMBL/GenBank/DDBJ databases">
        <title>Genomic Encyclopedia of Archaeal and Bacterial Type Strains, Phase II (KMG-II): from individual species to whole genera.</title>
        <authorList>
            <person name="Goeker M."/>
        </authorList>
    </citation>
    <scope>NUCLEOTIDE SEQUENCE [LARGE SCALE GENOMIC DNA]</scope>
    <source>
        <strain evidence="12 13">DSM 44720</strain>
    </source>
</reference>
<dbReference type="GO" id="GO:0000155">
    <property type="term" value="F:phosphorelay sensor kinase activity"/>
    <property type="evidence" value="ECO:0007669"/>
    <property type="project" value="InterPro"/>
</dbReference>
<accession>A0A2T0S6W5</accession>
<feature type="transmembrane region" description="Helical" evidence="9">
    <location>
        <begin position="119"/>
        <end position="141"/>
    </location>
</feature>
<dbReference type="PANTHER" id="PTHR24421">
    <property type="entry name" value="NITRATE/NITRITE SENSOR PROTEIN NARX-RELATED"/>
    <property type="match status" value="1"/>
</dbReference>
<keyword evidence="13" id="KW-1185">Reference proteome</keyword>
<evidence type="ECO:0000256" key="1">
    <source>
        <dbReference type="ARBA" id="ARBA00000085"/>
    </source>
</evidence>
<comment type="caution">
    <text evidence="12">The sequence shown here is derived from an EMBL/GenBank/DDBJ whole genome shotgun (WGS) entry which is preliminary data.</text>
</comment>
<dbReference type="GO" id="GO:0005524">
    <property type="term" value="F:ATP binding"/>
    <property type="evidence" value="ECO:0007669"/>
    <property type="project" value="UniProtKB-KW"/>
</dbReference>
<feature type="transmembrane region" description="Helical" evidence="9">
    <location>
        <begin position="161"/>
        <end position="182"/>
    </location>
</feature>
<protein>
    <recommendedName>
        <fullName evidence="2">histidine kinase</fullName>
        <ecNumber evidence="2">2.7.13.3</ecNumber>
    </recommendedName>
</protein>
<evidence type="ECO:0000256" key="3">
    <source>
        <dbReference type="ARBA" id="ARBA00022553"/>
    </source>
</evidence>
<dbReference type="Gene3D" id="3.30.565.10">
    <property type="entry name" value="Histidine kinase-like ATPase, C-terminal domain"/>
    <property type="match status" value="1"/>
</dbReference>
<keyword evidence="8" id="KW-0902">Two-component regulatory system</keyword>
<evidence type="ECO:0000256" key="2">
    <source>
        <dbReference type="ARBA" id="ARBA00012438"/>
    </source>
</evidence>
<keyword evidence="9" id="KW-0812">Transmembrane</keyword>
<dbReference type="EMBL" id="PVTF01000026">
    <property type="protein sequence ID" value="PRY29167.1"/>
    <property type="molecule type" value="Genomic_DNA"/>
</dbReference>
<keyword evidence="9" id="KW-1133">Transmembrane helix</keyword>
<dbReference type="InterPro" id="IPR025828">
    <property type="entry name" value="Put_sensor_dom"/>
</dbReference>
<dbReference type="CDD" id="cd16917">
    <property type="entry name" value="HATPase_UhpB-NarQ-NarX-like"/>
    <property type="match status" value="1"/>
</dbReference>
<proteinExistence type="predicted"/>
<feature type="domain" description="Putative sensor" evidence="11">
    <location>
        <begin position="15"/>
        <end position="197"/>
    </location>
</feature>
<evidence type="ECO:0000256" key="6">
    <source>
        <dbReference type="ARBA" id="ARBA00022777"/>
    </source>
</evidence>
<evidence type="ECO:0000259" key="11">
    <source>
        <dbReference type="Pfam" id="PF13796"/>
    </source>
</evidence>
<dbReference type="SUPFAM" id="SSF55874">
    <property type="entry name" value="ATPase domain of HSP90 chaperone/DNA topoisomerase II/histidine kinase"/>
    <property type="match status" value="1"/>
</dbReference>
<feature type="transmembrane region" description="Helical" evidence="9">
    <location>
        <begin position="12"/>
        <end position="35"/>
    </location>
</feature>
<dbReference type="PANTHER" id="PTHR24421:SF10">
    <property type="entry name" value="NITRATE_NITRITE SENSOR PROTEIN NARQ"/>
    <property type="match status" value="1"/>
</dbReference>
<keyword evidence="6 12" id="KW-0418">Kinase</keyword>
<dbReference type="InterPro" id="IPR011712">
    <property type="entry name" value="Sig_transdc_His_kin_sub3_dim/P"/>
</dbReference>
<comment type="catalytic activity">
    <reaction evidence="1">
        <text>ATP + protein L-histidine = ADP + protein N-phospho-L-histidine.</text>
        <dbReference type="EC" id="2.7.13.3"/>
    </reaction>
</comment>
<dbReference type="Gene3D" id="1.20.5.1930">
    <property type="match status" value="1"/>
</dbReference>
<keyword evidence="9" id="KW-0472">Membrane</keyword>
<dbReference type="EC" id="2.7.13.3" evidence="2"/>
<dbReference type="InterPro" id="IPR036890">
    <property type="entry name" value="HATPase_C_sf"/>
</dbReference>
<evidence type="ECO:0000256" key="7">
    <source>
        <dbReference type="ARBA" id="ARBA00022840"/>
    </source>
</evidence>
<keyword evidence="5" id="KW-0547">Nucleotide-binding</keyword>
<evidence type="ECO:0000313" key="12">
    <source>
        <dbReference type="EMBL" id="PRY29167.1"/>
    </source>
</evidence>
<keyword evidence="7" id="KW-0067">ATP-binding</keyword>
<evidence type="ECO:0000256" key="5">
    <source>
        <dbReference type="ARBA" id="ARBA00022741"/>
    </source>
</evidence>
<dbReference type="Pfam" id="PF13796">
    <property type="entry name" value="Sensor"/>
    <property type="match status" value="1"/>
</dbReference>
<evidence type="ECO:0000256" key="4">
    <source>
        <dbReference type="ARBA" id="ARBA00022679"/>
    </source>
</evidence>
<feature type="domain" description="Signal transduction histidine kinase subgroup 3 dimerisation and phosphoacceptor" evidence="10">
    <location>
        <begin position="226"/>
        <end position="292"/>
    </location>
</feature>
<feature type="transmembrane region" description="Helical" evidence="9">
    <location>
        <begin position="41"/>
        <end position="61"/>
    </location>
</feature>
<evidence type="ECO:0000256" key="9">
    <source>
        <dbReference type="SAM" id="Phobius"/>
    </source>
</evidence>
<keyword evidence="3" id="KW-0597">Phosphoprotein</keyword>
<gene>
    <name evidence="12" type="ORF">CLV43_12642</name>
</gene>
<dbReference type="GO" id="GO:0016020">
    <property type="term" value="C:membrane"/>
    <property type="evidence" value="ECO:0007669"/>
    <property type="project" value="InterPro"/>
</dbReference>
<dbReference type="OrthoDB" id="5242012at2"/>
<organism evidence="12 13">
    <name type="scientific">Umezawaea tangerina</name>
    <dbReference type="NCBI Taxonomy" id="84725"/>
    <lineage>
        <taxon>Bacteria</taxon>
        <taxon>Bacillati</taxon>
        <taxon>Actinomycetota</taxon>
        <taxon>Actinomycetes</taxon>
        <taxon>Pseudonocardiales</taxon>
        <taxon>Pseudonocardiaceae</taxon>
        <taxon>Umezawaea</taxon>
    </lineage>
</organism>
<sequence>MTTRPLPKIAKASAFLLVNFFISTLWFVVLVSMFATSVGLAVIWVGVPLLAATLLVARGASTLERRWVHTMLDSYVASPYRPLPEGGLLARTKAVITDPAGWRDLGYWMLMFPLSIVEFVLVVTFWPVALTLIAYPLVYQWANGYLVIELPGGNEWAIDSFAHAVPVTVVGLLLGLLTVPMVRGLGRMHASLARTVLGPSRTALLSAETKRLQASRARGVDSAEAERRRIERDLHDGAQQRLVSVAMTLGRAKTKMDSDPDAARELIAEAHVDAKLAISELRDLARGIYPSVLGDRGLDPALSSLISKCPIPVDLSVDVEPRPPTAVESAAYFTVAETLTNIAKHAGATRAGVKVFRTDHSVVVEVTDDGKGGAEVRKGGGLAGLADRAATIDGVVVVVSPVGGPTVIRTELPCAW</sequence>
<dbReference type="InterPro" id="IPR050482">
    <property type="entry name" value="Sensor_HK_TwoCompSys"/>
</dbReference>
<dbReference type="Pfam" id="PF07730">
    <property type="entry name" value="HisKA_3"/>
    <property type="match status" value="1"/>
</dbReference>
<evidence type="ECO:0000259" key="10">
    <source>
        <dbReference type="Pfam" id="PF07730"/>
    </source>
</evidence>
<evidence type="ECO:0000313" key="13">
    <source>
        <dbReference type="Proteomes" id="UP000239494"/>
    </source>
</evidence>